<organism evidence="2 3">
    <name type="scientific">Nitrosomonas supralitoralis</name>
    <dbReference type="NCBI Taxonomy" id="2116706"/>
    <lineage>
        <taxon>Bacteria</taxon>
        <taxon>Pseudomonadati</taxon>
        <taxon>Pseudomonadota</taxon>
        <taxon>Betaproteobacteria</taxon>
        <taxon>Nitrosomonadales</taxon>
        <taxon>Nitrosomonadaceae</taxon>
        <taxon>Nitrosomonas</taxon>
    </lineage>
</organism>
<keyword evidence="3" id="KW-1185">Reference proteome</keyword>
<proteinExistence type="predicted"/>
<evidence type="ECO:0000313" key="3">
    <source>
        <dbReference type="Proteomes" id="UP000241912"/>
    </source>
</evidence>
<sequence>MNLPTLASEGKPGVKLAGSTIERSAHACAFFHTAEEYYNVLLPFIKDGFEAGDKAFHVLDESDHAEHFRQMENAGIPVAKSCKTGQLEVRRWEEAYLKPGYFSQDDMLELLEGVLKENKIKGYPMTRLIANMEWACKHEITGVNDIVKYETRLNHFLPNYDDVVVCTYDLTKHSASVVMDVLRTHPYVLIGGMLHENPYFVNPEDLLAELEARGS</sequence>
<dbReference type="Pfam" id="PF14417">
    <property type="entry name" value="MEDS"/>
    <property type="match status" value="1"/>
</dbReference>
<gene>
    <name evidence="2" type="ORF">C7H79_13050</name>
</gene>
<evidence type="ECO:0000313" key="2">
    <source>
        <dbReference type="EMBL" id="PSJ16515.1"/>
    </source>
</evidence>
<comment type="caution">
    <text evidence="2">The sequence shown here is derived from an EMBL/GenBank/DDBJ whole genome shotgun (WGS) entry which is preliminary data.</text>
</comment>
<reference evidence="2 3" key="1">
    <citation type="submission" date="2018-03" db="EMBL/GenBank/DDBJ databases">
        <title>Draft genome of Nitrosomonas supralitoralis APG5.</title>
        <authorList>
            <person name="Urakawa H."/>
            <person name="Lopez J.V."/>
        </authorList>
    </citation>
    <scope>NUCLEOTIDE SEQUENCE [LARGE SCALE GENOMIC DNA]</scope>
    <source>
        <strain evidence="2 3">APG5</strain>
    </source>
</reference>
<dbReference type="OrthoDB" id="116243at2"/>
<evidence type="ECO:0000259" key="1">
    <source>
        <dbReference type="Pfam" id="PF14417"/>
    </source>
</evidence>
<protein>
    <recommendedName>
        <fullName evidence="1">MEDS domain-containing protein</fullName>
    </recommendedName>
</protein>
<feature type="domain" description="MEDS" evidence="1">
    <location>
        <begin position="26"/>
        <end position="186"/>
    </location>
</feature>
<dbReference type="AlphaFoldDB" id="A0A2P7NSU6"/>
<accession>A0A2P7NSU6</accession>
<dbReference type="InterPro" id="IPR025847">
    <property type="entry name" value="MEDS_domain"/>
</dbReference>
<name>A0A2P7NSU6_9PROT</name>
<dbReference type="EMBL" id="PXXU01000047">
    <property type="protein sequence ID" value="PSJ16515.1"/>
    <property type="molecule type" value="Genomic_DNA"/>
</dbReference>
<dbReference type="Proteomes" id="UP000241912">
    <property type="component" value="Unassembled WGS sequence"/>
</dbReference>
<dbReference type="RefSeq" id="WP_106707697.1">
    <property type="nucleotide sequence ID" value="NZ_PXXU01000047.1"/>
</dbReference>